<protein>
    <submittedName>
        <fullName evidence="1">Uncharacterized protein</fullName>
    </submittedName>
</protein>
<gene>
    <name evidence="1" type="ORF">TEQG_02665</name>
</gene>
<name>F2PP17_TRIEC</name>
<keyword evidence="2" id="KW-1185">Reference proteome</keyword>
<reference evidence="2" key="1">
    <citation type="journal article" date="2012" name="MBio">
        <title>Comparative genome analysis of Trichophyton rubrum and related dermatophytes reveals candidate genes involved in infection.</title>
        <authorList>
            <person name="Martinez D.A."/>
            <person name="Oliver B.G."/>
            <person name="Graeser Y."/>
            <person name="Goldberg J.M."/>
            <person name="Li W."/>
            <person name="Martinez-Rossi N.M."/>
            <person name="Monod M."/>
            <person name="Shelest E."/>
            <person name="Barton R.C."/>
            <person name="Birch E."/>
            <person name="Brakhage A.A."/>
            <person name="Chen Z."/>
            <person name="Gurr S.J."/>
            <person name="Heiman D."/>
            <person name="Heitman J."/>
            <person name="Kosti I."/>
            <person name="Rossi A."/>
            <person name="Saif S."/>
            <person name="Samalova M."/>
            <person name="Saunders C.W."/>
            <person name="Shea T."/>
            <person name="Summerbell R.C."/>
            <person name="Xu J."/>
            <person name="Young S."/>
            <person name="Zeng Q."/>
            <person name="Birren B.W."/>
            <person name="Cuomo C.A."/>
            <person name="White T.C."/>
        </authorList>
    </citation>
    <scope>NUCLEOTIDE SEQUENCE [LARGE SCALE GENOMIC DNA]</scope>
    <source>
        <strain evidence="2">ATCC MYA-4606 / CBS 127.97</strain>
    </source>
</reference>
<evidence type="ECO:0000313" key="1">
    <source>
        <dbReference type="EMBL" id="EGE03635.1"/>
    </source>
</evidence>
<sequence length="200" mass="22689">MVIEQGGDWRALSSQAIIPPCYGSRNGLPLAFFRPSQLIGRMAAYLTDRIFLSISCPFTAEQEEPEGGRQKVSSQPEPWLHAFFSHPRMGKVWMQQSFAPGLQQRTHSSFWAKDIVSSAIEPGLLALTHQQYELAQLSGRWKRLAHLFMINGASSPVESVLPMTKRSLRDEGRKKKKERERIQLNNCQPVEKPVLLPLHI</sequence>
<dbReference type="HOGENOM" id="CLU_1367110_0_0_1"/>
<dbReference type="EMBL" id="DS995728">
    <property type="protein sequence ID" value="EGE03635.1"/>
    <property type="molecule type" value="Genomic_DNA"/>
</dbReference>
<dbReference type="AlphaFoldDB" id="F2PP17"/>
<evidence type="ECO:0000313" key="2">
    <source>
        <dbReference type="Proteomes" id="UP000009169"/>
    </source>
</evidence>
<dbReference type="VEuPathDB" id="FungiDB:TEQG_02665"/>
<accession>F2PP17</accession>
<proteinExistence type="predicted"/>
<dbReference type="Proteomes" id="UP000009169">
    <property type="component" value="Unassembled WGS sequence"/>
</dbReference>
<organism evidence="1 2">
    <name type="scientific">Trichophyton equinum (strain ATCC MYA-4606 / CBS 127.97)</name>
    <name type="common">Horse ringworm fungus</name>
    <dbReference type="NCBI Taxonomy" id="559882"/>
    <lineage>
        <taxon>Eukaryota</taxon>
        <taxon>Fungi</taxon>
        <taxon>Dikarya</taxon>
        <taxon>Ascomycota</taxon>
        <taxon>Pezizomycotina</taxon>
        <taxon>Eurotiomycetes</taxon>
        <taxon>Eurotiomycetidae</taxon>
        <taxon>Onygenales</taxon>
        <taxon>Arthrodermataceae</taxon>
        <taxon>Trichophyton</taxon>
    </lineage>
</organism>